<evidence type="ECO:0000313" key="6">
    <source>
        <dbReference type="EMBL" id="MTW14642.1"/>
    </source>
</evidence>
<dbReference type="GO" id="GO:0000166">
    <property type="term" value="F:nucleotide binding"/>
    <property type="evidence" value="ECO:0007669"/>
    <property type="project" value="UniProtKB-KW"/>
</dbReference>
<gene>
    <name evidence="6" type="ORF">GJ689_00235</name>
</gene>
<dbReference type="Pfam" id="PF01934">
    <property type="entry name" value="HepT-like"/>
    <property type="match status" value="1"/>
</dbReference>
<evidence type="ECO:0000256" key="5">
    <source>
        <dbReference type="ARBA" id="ARBA00022801"/>
    </source>
</evidence>
<dbReference type="EMBL" id="WNKV01000001">
    <property type="protein sequence ID" value="MTW14642.1"/>
    <property type="molecule type" value="Genomic_DNA"/>
</dbReference>
<comment type="caution">
    <text evidence="6">The sequence shown here is derived from an EMBL/GenBank/DDBJ whole genome shotgun (WGS) entry which is preliminary data.</text>
</comment>
<dbReference type="InterPro" id="IPR008201">
    <property type="entry name" value="HepT-like"/>
</dbReference>
<evidence type="ECO:0000313" key="7">
    <source>
        <dbReference type="Proteomes" id="UP000438991"/>
    </source>
</evidence>
<accession>A0A327K4Q6</accession>
<dbReference type="GO" id="GO:0110001">
    <property type="term" value="C:toxin-antitoxin complex"/>
    <property type="evidence" value="ECO:0007669"/>
    <property type="project" value="InterPro"/>
</dbReference>
<proteinExistence type="predicted"/>
<reference evidence="6 7" key="1">
    <citation type="submission" date="2019-11" db="EMBL/GenBank/DDBJ databases">
        <title>Whole-genome sequence of Rhodoplanes serenus DSM 18633, type strain.</title>
        <authorList>
            <person name="Kyndt J.A."/>
            <person name="Meyer T.E."/>
        </authorList>
    </citation>
    <scope>NUCLEOTIDE SEQUENCE [LARGE SCALE GENOMIC DNA]</scope>
    <source>
        <strain evidence="6 7">DSM 18633</strain>
    </source>
</reference>
<protein>
    <submittedName>
        <fullName evidence="6">DUF86 domain-containing protein</fullName>
    </submittedName>
</protein>
<dbReference type="RefSeq" id="WP_111386249.1">
    <property type="nucleotide sequence ID" value="NZ_NPEW01000160.1"/>
</dbReference>
<evidence type="ECO:0000256" key="2">
    <source>
        <dbReference type="ARBA" id="ARBA00022649"/>
    </source>
</evidence>
<dbReference type="PANTHER" id="PTHR34139">
    <property type="entry name" value="UPF0331 PROTEIN MJ0127"/>
    <property type="match status" value="1"/>
</dbReference>
<dbReference type="AlphaFoldDB" id="A0A327K4Q6"/>
<keyword evidence="5" id="KW-0378">Hydrolase</keyword>
<dbReference type="Proteomes" id="UP000438991">
    <property type="component" value="Unassembled WGS sequence"/>
</dbReference>
<keyword evidence="4" id="KW-0547">Nucleotide-binding</keyword>
<name>A0A327K4Q6_9BRAD</name>
<dbReference type="InterPro" id="IPR051813">
    <property type="entry name" value="HepT_RNase_toxin"/>
</dbReference>
<sequence length="118" mass="13447">MPSKSPLLALSEMAANIDLAKEFVKGLSFEEFSVDTKTLYAVIRCLEIISEASRRLPSELLQRHPDIPWIQIARAGNIYRHEYNDVREKMIWTTIHGSLDPLEAVVRQELARLNDGQA</sequence>
<dbReference type="GO" id="GO:0004540">
    <property type="term" value="F:RNA nuclease activity"/>
    <property type="evidence" value="ECO:0007669"/>
    <property type="project" value="InterPro"/>
</dbReference>
<organism evidence="6 7">
    <name type="scientific">Rhodoplanes serenus</name>
    <dbReference type="NCBI Taxonomy" id="200615"/>
    <lineage>
        <taxon>Bacteria</taxon>
        <taxon>Pseudomonadati</taxon>
        <taxon>Pseudomonadota</taxon>
        <taxon>Alphaproteobacteria</taxon>
        <taxon>Hyphomicrobiales</taxon>
        <taxon>Nitrobacteraceae</taxon>
        <taxon>Rhodoplanes</taxon>
    </lineage>
</organism>
<evidence type="ECO:0000256" key="1">
    <source>
        <dbReference type="ARBA" id="ARBA00022553"/>
    </source>
</evidence>
<keyword evidence="3" id="KW-0540">Nuclease</keyword>
<keyword evidence="2" id="KW-1277">Toxin-antitoxin system</keyword>
<keyword evidence="1" id="KW-0597">Phosphoprotein</keyword>
<dbReference type="GO" id="GO:0016787">
    <property type="term" value="F:hydrolase activity"/>
    <property type="evidence" value="ECO:0007669"/>
    <property type="project" value="UniProtKB-KW"/>
</dbReference>
<evidence type="ECO:0000256" key="3">
    <source>
        <dbReference type="ARBA" id="ARBA00022722"/>
    </source>
</evidence>
<evidence type="ECO:0000256" key="4">
    <source>
        <dbReference type="ARBA" id="ARBA00022741"/>
    </source>
</evidence>
<dbReference type="PANTHER" id="PTHR34139:SF1">
    <property type="entry name" value="RNASE MJ1380-RELATED"/>
    <property type="match status" value="1"/>
</dbReference>